<organism evidence="2">
    <name type="scientific">Haemonchus placei</name>
    <name type="common">Barber's pole worm</name>
    <dbReference type="NCBI Taxonomy" id="6290"/>
    <lineage>
        <taxon>Eukaryota</taxon>
        <taxon>Metazoa</taxon>
        <taxon>Ecdysozoa</taxon>
        <taxon>Nematoda</taxon>
        <taxon>Chromadorea</taxon>
        <taxon>Rhabditida</taxon>
        <taxon>Rhabditina</taxon>
        <taxon>Rhabditomorpha</taxon>
        <taxon>Strongyloidea</taxon>
        <taxon>Trichostrongylidae</taxon>
        <taxon>Haemonchus</taxon>
    </lineage>
</organism>
<sequence length="43" mass="4452">LSGLGRRLEEPGGEAQEPFGGSRTSNTGWRSGGLESARASSVF</sequence>
<dbReference type="WBParaSite" id="HPLM_0000978901-mRNA-1">
    <property type="protein sequence ID" value="HPLM_0000978901-mRNA-1"/>
    <property type="gene ID" value="HPLM_0000978901"/>
</dbReference>
<protein>
    <submittedName>
        <fullName evidence="2">Uncharacterized protein</fullName>
    </submittedName>
</protein>
<feature type="compositionally biased region" description="Basic and acidic residues" evidence="1">
    <location>
        <begin position="1"/>
        <end position="10"/>
    </location>
</feature>
<proteinExistence type="predicted"/>
<evidence type="ECO:0000256" key="1">
    <source>
        <dbReference type="SAM" id="MobiDB-lite"/>
    </source>
</evidence>
<evidence type="ECO:0000313" key="2">
    <source>
        <dbReference type="WBParaSite" id="HPLM_0000978901-mRNA-1"/>
    </source>
</evidence>
<accession>A0A0N4WG79</accession>
<dbReference type="AlphaFoldDB" id="A0A0N4WG79"/>
<name>A0A0N4WG79_HAEPC</name>
<feature type="region of interest" description="Disordered" evidence="1">
    <location>
        <begin position="1"/>
        <end position="43"/>
    </location>
</feature>
<reference evidence="2" key="1">
    <citation type="submission" date="2017-02" db="UniProtKB">
        <authorList>
            <consortium name="WormBaseParasite"/>
        </authorList>
    </citation>
    <scope>IDENTIFICATION</scope>
</reference>